<evidence type="ECO:0000313" key="3">
    <source>
        <dbReference type="EMBL" id="CKT86293.1"/>
    </source>
</evidence>
<dbReference type="AlphaFoldDB" id="A0A0T9VPV4"/>
<evidence type="ECO:0000313" key="4">
    <source>
        <dbReference type="Proteomes" id="UP000048289"/>
    </source>
</evidence>
<organism evidence="2 4">
    <name type="scientific">Mycobacterium tuberculosis</name>
    <dbReference type="NCBI Taxonomy" id="1773"/>
    <lineage>
        <taxon>Bacteria</taxon>
        <taxon>Bacillati</taxon>
        <taxon>Actinomycetota</taxon>
        <taxon>Actinomycetes</taxon>
        <taxon>Mycobacteriales</taxon>
        <taxon>Mycobacteriaceae</taxon>
        <taxon>Mycobacterium</taxon>
        <taxon>Mycobacterium tuberculosis complex</taxon>
    </lineage>
</organism>
<gene>
    <name evidence="2" type="ORF">ERS007681_02645</name>
    <name evidence="3" type="ORF">ERS027659_04891</name>
</gene>
<reference evidence="4 5" key="1">
    <citation type="submission" date="2015-03" db="EMBL/GenBank/DDBJ databases">
        <authorList>
            <consortium name="Pathogen Informatics"/>
        </authorList>
    </citation>
    <scope>NUCLEOTIDE SEQUENCE [LARGE SCALE GENOMIC DNA]</scope>
    <source>
        <strain evidence="3 5">Bir 185</strain>
        <strain evidence="2 4">G09901357</strain>
    </source>
</reference>
<evidence type="ECO:0000256" key="1">
    <source>
        <dbReference type="SAM" id="MobiDB-lite"/>
    </source>
</evidence>
<name>A0A0T9VPV4_MYCTX</name>
<feature type="region of interest" description="Disordered" evidence="1">
    <location>
        <begin position="38"/>
        <end position="119"/>
    </location>
</feature>
<sequence>MPTTPSMTRSVAAETLSTRRPPDLVNAASALRCVRSGLSSTASAAAPRRRRNVAAHSASPPLSPDPTTAHTRRPTTPPVRAVNSRPISVASPKAARRISAPSGRLANRGASAARMVSTE</sequence>
<evidence type="ECO:0000313" key="2">
    <source>
        <dbReference type="EMBL" id="CFE40796.1"/>
    </source>
</evidence>
<protein>
    <submittedName>
        <fullName evidence="2">Uncharacterized protein</fullName>
    </submittedName>
</protein>
<accession>A0A0T9VPV4</accession>
<feature type="region of interest" description="Disordered" evidence="1">
    <location>
        <begin position="1"/>
        <end position="24"/>
    </location>
</feature>
<dbReference type="Proteomes" id="UP000048289">
    <property type="component" value="Unassembled WGS sequence"/>
</dbReference>
<evidence type="ECO:0000313" key="5">
    <source>
        <dbReference type="Proteomes" id="UP000050164"/>
    </source>
</evidence>
<dbReference type="Proteomes" id="UP000050164">
    <property type="component" value="Unassembled WGS sequence"/>
</dbReference>
<proteinExistence type="predicted"/>
<dbReference type="EMBL" id="CFOE01000369">
    <property type="protein sequence ID" value="CFE40796.1"/>
    <property type="molecule type" value="Genomic_DNA"/>
</dbReference>
<dbReference type="EMBL" id="CNFT01002012">
    <property type="protein sequence ID" value="CKT86293.1"/>
    <property type="molecule type" value="Genomic_DNA"/>
</dbReference>